<evidence type="ECO:0000313" key="5">
    <source>
        <dbReference type="EMBL" id="KAH7094886.1"/>
    </source>
</evidence>
<dbReference type="Proteomes" id="UP000813461">
    <property type="component" value="Unassembled WGS sequence"/>
</dbReference>
<keyword evidence="4" id="KW-0788">Thiol protease</keyword>
<reference evidence="5" key="1">
    <citation type="journal article" date="2021" name="Nat. Commun.">
        <title>Genetic determinants of endophytism in the Arabidopsis root mycobiome.</title>
        <authorList>
            <person name="Mesny F."/>
            <person name="Miyauchi S."/>
            <person name="Thiergart T."/>
            <person name="Pickel B."/>
            <person name="Atanasova L."/>
            <person name="Karlsson M."/>
            <person name="Huettel B."/>
            <person name="Barry K.W."/>
            <person name="Haridas S."/>
            <person name="Chen C."/>
            <person name="Bauer D."/>
            <person name="Andreopoulos W."/>
            <person name="Pangilinan J."/>
            <person name="LaButti K."/>
            <person name="Riley R."/>
            <person name="Lipzen A."/>
            <person name="Clum A."/>
            <person name="Drula E."/>
            <person name="Henrissat B."/>
            <person name="Kohler A."/>
            <person name="Grigoriev I.V."/>
            <person name="Martin F.M."/>
            <person name="Hacquard S."/>
        </authorList>
    </citation>
    <scope>NUCLEOTIDE SEQUENCE</scope>
    <source>
        <strain evidence="5">MPI-SDFR-AT-0120</strain>
    </source>
</reference>
<name>A0A8K0RK87_9PLEO</name>
<comment type="similarity">
    <text evidence="1">Belongs to the peptidase C15 family.</text>
</comment>
<gene>
    <name evidence="5" type="ORF">FB567DRAFT_543283</name>
</gene>
<accession>A0A8K0RK87</accession>
<evidence type="ECO:0008006" key="7">
    <source>
        <dbReference type="Google" id="ProtNLM"/>
    </source>
</evidence>
<dbReference type="AlphaFoldDB" id="A0A8K0RK87"/>
<evidence type="ECO:0000256" key="4">
    <source>
        <dbReference type="ARBA" id="ARBA00022807"/>
    </source>
</evidence>
<dbReference type="GO" id="GO:0006508">
    <property type="term" value="P:proteolysis"/>
    <property type="evidence" value="ECO:0007669"/>
    <property type="project" value="UniProtKB-KW"/>
</dbReference>
<evidence type="ECO:0000256" key="2">
    <source>
        <dbReference type="ARBA" id="ARBA00022670"/>
    </source>
</evidence>
<dbReference type="GO" id="GO:0008234">
    <property type="term" value="F:cysteine-type peptidase activity"/>
    <property type="evidence" value="ECO:0007669"/>
    <property type="project" value="UniProtKB-KW"/>
</dbReference>
<keyword evidence="2" id="KW-0645">Protease</keyword>
<keyword evidence="6" id="KW-1185">Reference proteome</keyword>
<dbReference type="EMBL" id="JAGMVJ010000001">
    <property type="protein sequence ID" value="KAH7094886.1"/>
    <property type="molecule type" value="Genomic_DNA"/>
</dbReference>
<dbReference type="OrthoDB" id="407146at2759"/>
<evidence type="ECO:0000256" key="1">
    <source>
        <dbReference type="ARBA" id="ARBA00006641"/>
    </source>
</evidence>
<protein>
    <recommendedName>
        <fullName evidence="7">Peptidase C15, pyroglutamyl peptidase I-like protein</fullName>
    </recommendedName>
</protein>
<dbReference type="InterPro" id="IPR036440">
    <property type="entry name" value="Peptidase_C15-like_sf"/>
</dbReference>
<comment type="caution">
    <text evidence="5">The sequence shown here is derived from an EMBL/GenBank/DDBJ whole genome shotgun (WGS) entry which is preliminary data.</text>
</comment>
<keyword evidence="3" id="KW-0378">Hydrolase</keyword>
<evidence type="ECO:0000256" key="3">
    <source>
        <dbReference type="ARBA" id="ARBA00022801"/>
    </source>
</evidence>
<proteinExistence type="inferred from homology"/>
<dbReference type="SUPFAM" id="SSF53182">
    <property type="entry name" value="Pyrrolidone carboxyl peptidase (pyroglutamate aminopeptidase)"/>
    <property type="match status" value="1"/>
</dbReference>
<organism evidence="5 6">
    <name type="scientific">Paraphoma chrysanthemicola</name>
    <dbReference type="NCBI Taxonomy" id="798071"/>
    <lineage>
        <taxon>Eukaryota</taxon>
        <taxon>Fungi</taxon>
        <taxon>Dikarya</taxon>
        <taxon>Ascomycota</taxon>
        <taxon>Pezizomycotina</taxon>
        <taxon>Dothideomycetes</taxon>
        <taxon>Pleosporomycetidae</taxon>
        <taxon>Pleosporales</taxon>
        <taxon>Pleosporineae</taxon>
        <taxon>Phaeosphaeriaceae</taxon>
        <taxon>Paraphoma</taxon>
    </lineage>
</organism>
<dbReference type="PANTHER" id="PTHR23402">
    <property type="entry name" value="PROTEASE FAMILY C15 PYROGLUTAMYL-PEPTIDASE I-RELATED"/>
    <property type="match status" value="1"/>
</dbReference>
<dbReference type="Pfam" id="PF01470">
    <property type="entry name" value="Peptidase_C15"/>
    <property type="match status" value="1"/>
</dbReference>
<dbReference type="PANTHER" id="PTHR23402:SF1">
    <property type="entry name" value="PYROGLUTAMYL-PEPTIDASE I"/>
    <property type="match status" value="1"/>
</dbReference>
<dbReference type="Gene3D" id="3.40.630.20">
    <property type="entry name" value="Peptidase C15, pyroglutamyl peptidase I-like"/>
    <property type="match status" value="1"/>
</dbReference>
<sequence>MPAITASYAARQPPAEQTEDPVNVLVTGFGPFLAKFPRNSSWEVASTLPALIPVSPNNKTPIHVHVHHEAVRVAYNHVVNFVPKLLPPSNPINPKPDIILHIGLAAGRKYFTLEQGAHGRGFGNIPDVDGKRFPDSQAEETFPCSKYPSVLKTSFDTSDVLARWKANLGYSSVEGNASDDDSPDVRLSPDAGNFLCGFIYYNSLAHYYSIKEDERPVAFLHVPDLTYSEDKLREGWDVAVALIKALVESKRYNGVIDKDIGQDTKKRDVEVAQADDKVTQGT</sequence>
<dbReference type="InterPro" id="IPR016125">
    <property type="entry name" value="Peptidase_C15-like"/>
</dbReference>
<evidence type="ECO:0000313" key="6">
    <source>
        <dbReference type="Proteomes" id="UP000813461"/>
    </source>
</evidence>